<dbReference type="GO" id="GO:0003677">
    <property type="term" value="F:DNA binding"/>
    <property type="evidence" value="ECO:0007669"/>
    <property type="project" value="UniProtKB-KW"/>
</dbReference>
<dbReference type="PANTHER" id="PTHR46558">
    <property type="entry name" value="TRACRIPTIONAL REGULATORY PROTEIN-RELATED-RELATED"/>
    <property type="match status" value="1"/>
</dbReference>
<evidence type="ECO:0000256" key="2">
    <source>
        <dbReference type="SAM" id="Phobius"/>
    </source>
</evidence>
<proteinExistence type="predicted"/>
<dbReference type="PANTHER" id="PTHR46558:SF15">
    <property type="entry name" value="HELIX-TURN-HELIX DOMAIN PROTEIN"/>
    <property type="match status" value="1"/>
</dbReference>
<organism evidence="4 5">
    <name type="scientific">Staphylococcus warneri</name>
    <dbReference type="NCBI Taxonomy" id="1292"/>
    <lineage>
        <taxon>Bacteria</taxon>
        <taxon>Bacillati</taxon>
        <taxon>Bacillota</taxon>
        <taxon>Bacilli</taxon>
        <taxon>Bacillales</taxon>
        <taxon>Staphylococcaceae</taxon>
        <taxon>Staphylococcus</taxon>
    </lineage>
</organism>
<reference evidence="4 5" key="1">
    <citation type="journal article" date="2016" name="Front. Microbiol.">
        <title>Comprehensive Phylogenetic Analysis of Bovine Non-aureus Staphylococci Species Based on Whole-Genome Sequencing.</title>
        <authorList>
            <person name="Naushad S."/>
            <person name="Barkema H.W."/>
            <person name="Luby C."/>
            <person name="Condas L.A."/>
            <person name="Nobrega D.B."/>
            <person name="Carson D.A."/>
            <person name="De Buck J."/>
        </authorList>
    </citation>
    <scope>NUCLEOTIDE SEQUENCE [LARGE SCALE GENOMIC DNA]</scope>
    <source>
        <strain evidence="4 5">SNUC 2993</strain>
    </source>
</reference>
<dbReference type="RefSeq" id="WP_075778331.1">
    <property type="nucleotide sequence ID" value="NZ_JAHVEE010000138.1"/>
</dbReference>
<dbReference type="CDD" id="cd00093">
    <property type="entry name" value="HTH_XRE"/>
    <property type="match status" value="1"/>
</dbReference>
<keyword evidence="1" id="KW-0238">DNA-binding</keyword>
<accession>A0A2T4Q008</accession>
<feature type="transmembrane region" description="Helical" evidence="2">
    <location>
        <begin position="106"/>
        <end position="125"/>
    </location>
</feature>
<dbReference type="STRING" id="1194526.A284_11730"/>
<feature type="domain" description="HTH cro/C1-type" evidence="3">
    <location>
        <begin position="7"/>
        <end position="61"/>
    </location>
</feature>
<keyword evidence="2" id="KW-0812">Transmembrane</keyword>
<evidence type="ECO:0000259" key="3">
    <source>
        <dbReference type="PROSITE" id="PS50943"/>
    </source>
</evidence>
<name>A0A2T4Q008_STAWA</name>
<evidence type="ECO:0000256" key="1">
    <source>
        <dbReference type="ARBA" id="ARBA00023125"/>
    </source>
</evidence>
<dbReference type="Gene3D" id="1.10.260.40">
    <property type="entry name" value="lambda repressor-like DNA-binding domains"/>
    <property type="match status" value="1"/>
</dbReference>
<dbReference type="InterPro" id="IPR010982">
    <property type="entry name" value="Lambda_DNA-bd_dom_sf"/>
</dbReference>
<dbReference type="PROSITE" id="PS50943">
    <property type="entry name" value="HTH_CROC1"/>
    <property type="match status" value="1"/>
</dbReference>
<dbReference type="Pfam" id="PF01381">
    <property type="entry name" value="HTH_3"/>
    <property type="match status" value="1"/>
</dbReference>
<feature type="transmembrane region" description="Helical" evidence="2">
    <location>
        <begin position="80"/>
        <end position="100"/>
    </location>
</feature>
<evidence type="ECO:0000313" key="4">
    <source>
        <dbReference type="EMBL" id="PTI50829.1"/>
    </source>
</evidence>
<dbReference type="InterPro" id="IPR001387">
    <property type="entry name" value="Cro/C1-type_HTH"/>
</dbReference>
<protein>
    <submittedName>
        <fullName evidence="4">XRE family transcriptional regulator</fullName>
    </submittedName>
</protein>
<keyword evidence="2" id="KW-0472">Membrane</keyword>
<evidence type="ECO:0000313" key="5">
    <source>
        <dbReference type="Proteomes" id="UP000240717"/>
    </source>
</evidence>
<dbReference type="Proteomes" id="UP000240717">
    <property type="component" value="Unassembled WGS sequence"/>
</dbReference>
<feature type="transmembrane region" description="Helical" evidence="2">
    <location>
        <begin position="164"/>
        <end position="186"/>
    </location>
</feature>
<dbReference type="SMART" id="SM00530">
    <property type="entry name" value="HTH_XRE"/>
    <property type="match status" value="1"/>
</dbReference>
<gene>
    <name evidence="4" type="ORF">BU085_07325</name>
</gene>
<sequence>MNISHQIKLCRENKGYSQEYLAEKLYVSRQTISNWENERSYPDVHNLIMMCELFNVSLDDLVQGEIHMEQRELVKKKFDFWTYIMLILLIGSLILLGPLIVYLSWWGFAIFLLLYLVGIYAGGNVDKIKYKNDMDNYDRIVAFMNGKDPNEVNVSKRRAVLTDIIIFILVSGGYGAIGGLSIYLAFKFL</sequence>
<dbReference type="AlphaFoldDB" id="A0A2T4Q008"/>
<comment type="caution">
    <text evidence="4">The sequence shown here is derived from an EMBL/GenBank/DDBJ whole genome shotgun (WGS) entry which is preliminary data.</text>
</comment>
<keyword evidence="2" id="KW-1133">Transmembrane helix</keyword>
<dbReference type="EMBL" id="PZEV01000021">
    <property type="protein sequence ID" value="PTI50829.1"/>
    <property type="molecule type" value="Genomic_DNA"/>
</dbReference>
<dbReference type="SUPFAM" id="SSF47413">
    <property type="entry name" value="lambda repressor-like DNA-binding domains"/>
    <property type="match status" value="1"/>
</dbReference>